<name>A0A6J4VTP4_9BACT</name>
<evidence type="ECO:0000259" key="6">
    <source>
        <dbReference type="Pfam" id="PF07685"/>
    </source>
</evidence>
<dbReference type="GO" id="GO:0015420">
    <property type="term" value="F:ABC-type vitamin B12 transporter activity"/>
    <property type="evidence" value="ECO:0007669"/>
    <property type="project" value="UniProtKB-UniRule"/>
</dbReference>
<feature type="domain" description="CobB/CobQ-like glutamine amidotransferase" evidence="6">
    <location>
        <begin position="260"/>
        <end position="455"/>
    </location>
</feature>
<dbReference type="InterPro" id="IPR011698">
    <property type="entry name" value="GATase_3"/>
</dbReference>
<dbReference type="SUPFAM" id="SSF52540">
    <property type="entry name" value="P-loop containing nucleoside triphosphate hydrolases"/>
    <property type="match status" value="1"/>
</dbReference>
<dbReference type="Pfam" id="PF01656">
    <property type="entry name" value="CbiA"/>
    <property type="match status" value="1"/>
</dbReference>
<keyword evidence="3 4" id="KW-0315">Glutamine amidotransferase</keyword>
<dbReference type="Gene3D" id="3.40.50.880">
    <property type="match status" value="1"/>
</dbReference>
<keyword evidence="2 4" id="KW-0169">Cobalamin biosynthesis</keyword>
<sequence length="507" mass="53801">MGQRPATTLMIQGTASDVGKSVLVAGLCRLLHQDGYRVAPFKAQNMALNAAVTIDGGEIGRSQATQARAAGIEPTVDMNPILLKPEAGMRSQVIVRGKVWRTFPWRDYYTHRATLLDTIAASLDTLRAAHDIVIIEGAGSPAEINLRAGDIVNMRVAALADAPVLLVGDIDRGGVFAALLGTLELLEPDERARVRGLLINKFRGDVALLRPGLDMITARVGVPVLGVIPHLSRLGLPEEDSVALDRRPNAEAANGPTVLDIAVIRLPQISNFDDFDPLANEPGVRVRFVGEAAQLGTPDLLILPGTKSTIADLAALRERGLDRAIVALARGGTPTIGICGGFQILGETIADPFGVESDEAATVGLGLLPLRTIFAREKTTDRASGVVSANHGLFAGARGLPATGYEIHMGQTVGPLPATLRLNERQGVAVDEPDGAISADGLIVGTYMHGFFDSSPLRATILTNLARRKGVAPRDWGRATADDPFDRLAAHLREHLDMPRIYGLLGL</sequence>
<organism evidence="7">
    <name type="scientific">uncultured Thermomicrobiales bacterium</name>
    <dbReference type="NCBI Taxonomy" id="1645740"/>
    <lineage>
        <taxon>Bacteria</taxon>
        <taxon>Pseudomonadati</taxon>
        <taxon>Thermomicrobiota</taxon>
        <taxon>Thermomicrobia</taxon>
        <taxon>Thermomicrobiales</taxon>
        <taxon>environmental samples</taxon>
    </lineage>
</organism>
<dbReference type="UniPathway" id="UPA00148"/>
<dbReference type="InterPro" id="IPR004459">
    <property type="entry name" value="CobQ_synth"/>
</dbReference>
<evidence type="ECO:0000259" key="5">
    <source>
        <dbReference type="Pfam" id="PF01656"/>
    </source>
</evidence>
<keyword evidence="7" id="KW-0436">Ligase</keyword>
<dbReference type="GO" id="GO:0016874">
    <property type="term" value="F:ligase activity"/>
    <property type="evidence" value="ECO:0007669"/>
    <property type="project" value="UniProtKB-KW"/>
</dbReference>
<dbReference type="InterPro" id="IPR027417">
    <property type="entry name" value="P-loop_NTPase"/>
</dbReference>
<dbReference type="InterPro" id="IPR033949">
    <property type="entry name" value="CobQ_GATase1"/>
</dbReference>
<reference evidence="7" key="1">
    <citation type="submission" date="2020-02" db="EMBL/GenBank/DDBJ databases">
        <authorList>
            <person name="Meier V. D."/>
        </authorList>
    </citation>
    <scope>NUCLEOTIDE SEQUENCE</scope>
    <source>
        <strain evidence="7">AVDCRST_MAG18</strain>
    </source>
</reference>
<feature type="active site" evidence="4">
    <location>
        <position position="449"/>
    </location>
</feature>
<dbReference type="GO" id="GO:0009236">
    <property type="term" value="P:cobalamin biosynthetic process"/>
    <property type="evidence" value="ECO:0007669"/>
    <property type="project" value="UniProtKB-UniRule"/>
</dbReference>
<evidence type="ECO:0000256" key="1">
    <source>
        <dbReference type="ARBA" id="ARBA00004953"/>
    </source>
</evidence>
<dbReference type="PANTHER" id="PTHR21343:SF1">
    <property type="entry name" value="COBYRIC ACID SYNTHASE"/>
    <property type="match status" value="1"/>
</dbReference>
<dbReference type="HAMAP" id="MF_00028">
    <property type="entry name" value="CobQ"/>
    <property type="match status" value="1"/>
</dbReference>
<feature type="active site" description="Nucleophile" evidence="4">
    <location>
        <position position="339"/>
    </location>
</feature>
<comment type="function">
    <text evidence="4">Catalyzes amidations at positions B, D, E, and G on adenosylcobyrinic A,C-diamide. NH(2) groups are provided by glutamine, and one molecule of ATP is hydrogenolyzed for each amidation.</text>
</comment>
<dbReference type="AlphaFoldDB" id="A0A6J4VTP4"/>
<proteinExistence type="inferred from homology"/>
<evidence type="ECO:0000313" key="7">
    <source>
        <dbReference type="EMBL" id="CAA9585075.1"/>
    </source>
</evidence>
<dbReference type="Pfam" id="PF07685">
    <property type="entry name" value="GATase_3"/>
    <property type="match status" value="1"/>
</dbReference>
<comment type="pathway">
    <text evidence="1 4">Cofactor biosynthesis; adenosylcobalamin biosynthesis.</text>
</comment>
<protein>
    <recommendedName>
        <fullName evidence="4">Cobyric acid synthase</fullName>
    </recommendedName>
</protein>
<dbReference type="NCBIfam" id="NF001989">
    <property type="entry name" value="PRK00784.1"/>
    <property type="match status" value="1"/>
</dbReference>
<evidence type="ECO:0000256" key="3">
    <source>
        <dbReference type="ARBA" id="ARBA00022962"/>
    </source>
</evidence>
<dbReference type="PANTHER" id="PTHR21343">
    <property type="entry name" value="DETHIOBIOTIN SYNTHETASE"/>
    <property type="match status" value="1"/>
</dbReference>
<dbReference type="InterPro" id="IPR002586">
    <property type="entry name" value="CobQ/CobB/MinD/ParA_Nub-bd_dom"/>
</dbReference>
<dbReference type="NCBIfam" id="TIGR00313">
    <property type="entry name" value="cobQ"/>
    <property type="match status" value="1"/>
</dbReference>
<dbReference type="SUPFAM" id="SSF52317">
    <property type="entry name" value="Class I glutamine amidotransferase-like"/>
    <property type="match status" value="1"/>
</dbReference>
<comment type="similarity">
    <text evidence="4">Belongs to the CobB/CobQ family. CobQ subfamily.</text>
</comment>
<evidence type="ECO:0000256" key="2">
    <source>
        <dbReference type="ARBA" id="ARBA00022573"/>
    </source>
</evidence>
<dbReference type="Gene3D" id="3.40.50.300">
    <property type="entry name" value="P-loop containing nucleotide triphosphate hydrolases"/>
    <property type="match status" value="1"/>
</dbReference>
<dbReference type="CDD" id="cd05389">
    <property type="entry name" value="CobQ_N"/>
    <property type="match status" value="1"/>
</dbReference>
<dbReference type="EMBL" id="CADCWN010000292">
    <property type="protein sequence ID" value="CAA9585075.1"/>
    <property type="molecule type" value="Genomic_DNA"/>
</dbReference>
<dbReference type="PROSITE" id="PS51274">
    <property type="entry name" value="GATASE_COBBQ"/>
    <property type="match status" value="1"/>
</dbReference>
<dbReference type="InterPro" id="IPR029062">
    <property type="entry name" value="Class_I_gatase-like"/>
</dbReference>
<feature type="domain" description="CobQ/CobB/MinD/ParA nucleotide binding" evidence="5">
    <location>
        <begin position="9"/>
        <end position="234"/>
    </location>
</feature>
<dbReference type="InterPro" id="IPR047045">
    <property type="entry name" value="CobQ_N"/>
</dbReference>
<gene>
    <name evidence="4" type="primary">cobQ</name>
    <name evidence="7" type="ORF">AVDCRST_MAG18-3712</name>
</gene>
<dbReference type="CDD" id="cd01750">
    <property type="entry name" value="GATase1_CobQ"/>
    <property type="match status" value="1"/>
</dbReference>
<evidence type="ECO:0000256" key="4">
    <source>
        <dbReference type="HAMAP-Rule" id="MF_00028"/>
    </source>
</evidence>
<accession>A0A6J4VTP4</accession>